<feature type="transmembrane region" description="Helical" evidence="6">
    <location>
        <begin position="460"/>
        <end position="480"/>
    </location>
</feature>
<keyword evidence="3 6" id="KW-0812">Transmembrane</keyword>
<evidence type="ECO:0000313" key="8">
    <source>
        <dbReference type="Proteomes" id="UP000193144"/>
    </source>
</evidence>
<feature type="transmembrane region" description="Helical" evidence="6">
    <location>
        <begin position="53"/>
        <end position="70"/>
    </location>
</feature>
<keyword evidence="8" id="KW-1185">Reference proteome</keyword>
<dbReference type="PIRSF" id="PIRSF006060">
    <property type="entry name" value="AA_transporter"/>
    <property type="match status" value="1"/>
</dbReference>
<reference evidence="7 8" key="1">
    <citation type="submission" date="2016-07" db="EMBL/GenBank/DDBJ databases">
        <title>Pervasive Adenine N6-methylation of Active Genes in Fungi.</title>
        <authorList>
            <consortium name="DOE Joint Genome Institute"/>
            <person name="Mondo S.J."/>
            <person name="Dannebaum R.O."/>
            <person name="Kuo R.C."/>
            <person name="Labutti K."/>
            <person name="Haridas S."/>
            <person name="Kuo A."/>
            <person name="Salamov A."/>
            <person name="Ahrendt S.R."/>
            <person name="Lipzen A."/>
            <person name="Sullivan W."/>
            <person name="Andreopoulos W.B."/>
            <person name="Clum A."/>
            <person name="Lindquist E."/>
            <person name="Daum C."/>
            <person name="Ramamoorthy G.K."/>
            <person name="Gryganskyi A."/>
            <person name="Culley D."/>
            <person name="Magnuson J.K."/>
            <person name="James T.Y."/>
            <person name="O'Malley M.A."/>
            <person name="Stajich J.E."/>
            <person name="Spatafora J.W."/>
            <person name="Visel A."/>
            <person name="Grigoriev I.V."/>
        </authorList>
    </citation>
    <scope>NUCLEOTIDE SEQUENCE [LARGE SCALE GENOMIC DNA]</scope>
    <source>
        <strain evidence="7 8">CBS 115471</strain>
    </source>
</reference>
<keyword evidence="2" id="KW-0813">Transport</keyword>
<feature type="transmembrane region" description="Helical" evidence="6">
    <location>
        <begin position="288"/>
        <end position="310"/>
    </location>
</feature>
<dbReference type="Gene3D" id="1.20.1740.10">
    <property type="entry name" value="Amino acid/polyamine transporter I"/>
    <property type="match status" value="1"/>
</dbReference>
<keyword evidence="5 6" id="KW-0472">Membrane</keyword>
<feature type="transmembrane region" description="Helical" evidence="6">
    <location>
        <begin position="135"/>
        <end position="166"/>
    </location>
</feature>
<accession>A0A1Y1YE20</accession>
<evidence type="ECO:0000256" key="3">
    <source>
        <dbReference type="ARBA" id="ARBA00022692"/>
    </source>
</evidence>
<dbReference type="Proteomes" id="UP000193144">
    <property type="component" value="Unassembled WGS sequence"/>
</dbReference>
<gene>
    <name evidence="7" type="ORF">BCR34DRAFT_619744</name>
</gene>
<evidence type="ECO:0000256" key="6">
    <source>
        <dbReference type="SAM" id="Phobius"/>
    </source>
</evidence>
<dbReference type="AlphaFoldDB" id="A0A1Y1YE20"/>
<evidence type="ECO:0000256" key="5">
    <source>
        <dbReference type="ARBA" id="ARBA00023136"/>
    </source>
</evidence>
<feature type="transmembrane region" description="Helical" evidence="6">
    <location>
        <begin position="492"/>
        <end position="512"/>
    </location>
</feature>
<dbReference type="Pfam" id="PF13520">
    <property type="entry name" value="AA_permease_2"/>
    <property type="match status" value="1"/>
</dbReference>
<dbReference type="EMBL" id="MCFA01000261">
    <property type="protein sequence ID" value="ORX96239.1"/>
    <property type="molecule type" value="Genomic_DNA"/>
</dbReference>
<dbReference type="InterPro" id="IPR002293">
    <property type="entry name" value="AA/rel_permease1"/>
</dbReference>
<dbReference type="PANTHER" id="PTHR45649:SF1">
    <property type="entry name" value="TRANSPORTER, PUTATIVE (EUROFUNG)-RELATED"/>
    <property type="match status" value="1"/>
</dbReference>
<feature type="transmembrane region" description="Helical" evidence="6">
    <location>
        <begin position="416"/>
        <end position="440"/>
    </location>
</feature>
<evidence type="ECO:0000256" key="2">
    <source>
        <dbReference type="ARBA" id="ARBA00022448"/>
    </source>
</evidence>
<evidence type="ECO:0000256" key="4">
    <source>
        <dbReference type="ARBA" id="ARBA00022989"/>
    </source>
</evidence>
<dbReference type="GO" id="GO:0016020">
    <property type="term" value="C:membrane"/>
    <property type="evidence" value="ECO:0007669"/>
    <property type="project" value="UniProtKB-SubCell"/>
</dbReference>
<feature type="transmembrane region" description="Helical" evidence="6">
    <location>
        <begin position="178"/>
        <end position="199"/>
    </location>
</feature>
<keyword evidence="4 6" id="KW-1133">Transmembrane helix</keyword>
<name>A0A1Y1YE20_9PLEO</name>
<comment type="subcellular location">
    <subcellularLocation>
        <location evidence="1">Membrane</location>
        <topology evidence="1">Multi-pass membrane protein</topology>
    </subcellularLocation>
</comment>
<sequence>MASPLEYHLETIATPKSPVQSQTNAVTIDETSNRISDEQVLAHFGKRQQFKRNFGLISILGLGCTLMLTWEGSVANLLPPLINGGPTGAIAAFPIVMFGVFMQILVMAELASMIPLSGGQYNWVAILAPKSCSNFLSYTTGWVTAIAWQAAAASCTFINATLLLTIVSVNYPSYGMQMWHAVLVFYAIIALAVFVTTYLGRIFPSIEAMVLVLHIVGFFAILIVLVYLAPKTPSEVVFHTVINGGGFSSNAQSIMVGAVTLMYNFNGVDAATHMAEEIENATVVIPRAMILTVFINGFTGFAMLIALIFCMGPLEDILTTTFPYPFILILQNITQSIRGTTVLAAIILIMGISASIGLIATASRMLWAFSREDGVPFSRFIKRIEPRTALPVYSIAITAAISLLLALIPLGSTTAFYALTGLTVAGFYSSFMVSACVMLWRRLTTPTENLAWGPFRLGRFGVPITILALVYSFIGWLFSFWPPIAVVTIHTFNWSLVVYFGVMLLAVAYYGLRARKTYTGPKMEIIAINQEERKE</sequence>
<evidence type="ECO:0000256" key="1">
    <source>
        <dbReference type="ARBA" id="ARBA00004141"/>
    </source>
</evidence>
<protein>
    <submittedName>
        <fullName evidence="7">Putative GABA permease</fullName>
    </submittedName>
</protein>
<organism evidence="7 8">
    <name type="scientific">Clohesyomyces aquaticus</name>
    <dbReference type="NCBI Taxonomy" id="1231657"/>
    <lineage>
        <taxon>Eukaryota</taxon>
        <taxon>Fungi</taxon>
        <taxon>Dikarya</taxon>
        <taxon>Ascomycota</taxon>
        <taxon>Pezizomycotina</taxon>
        <taxon>Dothideomycetes</taxon>
        <taxon>Pleosporomycetidae</taxon>
        <taxon>Pleosporales</taxon>
        <taxon>Lindgomycetaceae</taxon>
        <taxon>Clohesyomyces</taxon>
    </lineage>
</organism>
<dbReference type="GO" id="GO:0022857">
    <property type="term" value="F:transmembrane transporter activity"/>
    <property type="evidence" value="ECO:0007669"/>
    <property type="project" value="InterPro"/>
</dbReference>
<feature type="transmembrane region" description="Helical" evidence="6">
    <location>
        <begin position="343"/>
        <end position="369"/>
    </location>
</feature>
<feature type="transmembrane region" description="Helical" evidence="6">
    <location>
        <begin position="90"/>
        <end position="114"/>
    </location>
</feature>
<dbReference type="PANTHER" id="PTHR45649">
    <property type="entry name" value="AMINO-ACID PERMEASE BAT1"/>
    <property type="match status" value="1"/>
</dbReference>
<feature type="transmembrane region" description="Helical" evidence="6">
    <location>
        <begin position="211"/>
        <end position="229"/>
    </location>
</feature>
<proteinExistence type="predicted"/>
<feature type="transmembrane region" description="Helical" evidence="6">
    <location>
        <begin position="390"/>
        <end position="410"/>
    </location>
</feature>
<evidence type="ECO:0000313" key="7">
    <source>
        <dbReference type="EMBL" id="ORX96239.1"/>
    </source>
</evidence>
<dbReference type="OrthoDB" id="3257095at2759"/>
<comment type="caution">
    <text evidence="7">The sequence shown here is derived from an EMBL/GenBank/DDBJ whole genome shotgun (WGS) entry which is preliminary data.</text>
</comment>